<organism evidence="1 2">
    <name type="scientific">Paraburkholderia bannensis</name>
    <dbReference type="NCBI Taxonomy" id="765414"/>
    <lineage>
        <taxon>Bacteria</taxon>
        <taxon>Pseudomonadati</taxon>
        <taxon>Pseudomonadota</taxon>
        <taxon>Betaproteobacteria</taxon>
        <taxon>Burkholderiales</taxon>
        <taxon>Burkholderiaceae</taxon>
        <taxon>Paraburkholderia</taxon>
    </lineage>
</organism>
<accession>A0A7W9U2H8</accession>
<evidence type="ECO:0000313" key="2">
    <source>
        <dbReference type="Proteomes" id="UP000571554"/>
    </source>
</evidence>
<dbReference type="Proteomes" id="UP000571554">
    <property type="component" value="Unassembled WGS sequence"/>
</dbReference>
<proteinExistence type="predicted"/>
<gene>
    <name evidence="1" type="ORF">F4827_005688</name>
</gene>
<sequence>MKKARTLAAILLIGIGITKTISPIQVLAEQNIRKPSGQSAGNQLNRSLTGEQRQVMLQMLDKIMAVLRDDQPFIFDKVGFGKVGRIDSWEDDSGKTYSYNADSLPDANILFSTKSDPENYDDDRRTVTAVPESFYFEFFSSHSGLDRQTLEKHLALETYWIDAVGEKHNGNRLMPLPPALWQRVYRYRAKEQATSHFPVDVELFYFEPKDGDGNREPRLDAIRITRSYPYLTPEMRKKRREEEQQKKHD</sequence>
<dbReference type="AlphaFoldDB" id="A0A7W9U2H8"/>
<protein>
    <submittedName>
        <fullName evidence="1">Uncharacterized protein</fullName>
    </submittedName>
</protein>
<dbReference type="RefSeq" id="WP_183729461.1">
    <property type="nucleotide sequence ID" value="NZ_JACHBW010000020.1"/>
</dbReference>
<dbReference type="EMBL" id="JACHBW010000020">
    <property type="protein sequence ID" value="MBB6105818.1"/>
    <property type="molecule type" value="Genomic_DNA"/>
</dbReference>
<evidence type="ECO:0000313" key="1">
    <source>
        <dbReference type="EMBL" id="MBB6105818.1"/>
    </source>
</evidence>
<reference evidence="1 2" key="1">
    <citation type="submission" date="2020-08" db="EMBL/GenBank/DDBJ databases">
        <title>Above-ground endophytic microbial communities from plants in different locations in the United States.</title>
        <authorList>
            <person name="Frank C."/>
        </authorList>
    </citation>
    <scope>NUCLEOTIDE SEQUENCE [LARGE SCALE GENOMIC DNA]</scope>
    <source>
        <strain evidence="1 2">WP4_2_2</strain>
    </source>
</reference>
<keyword evidence="2" id="KW-1185">Reference proteome</keyword>
<name>A0A7W9U2H8_9BURK</name>
<comment type="caution">
    <text evidence="1">The sequence shown here is derived from an EMBL/GenBank/DDBJ whole genome shotgun (WGS) entry which is preliminary data.</text>
</comment>